<sequence length="298" mass="32475">MDKTILHFLSEQELPTSSLYMVASPIGNLGDITLRALHVLNHVDGIACEDTRHSAQLLNRFDIRKPLLALHKHNEMGAAAVLIDHLRNGQRWAYLSDAGTPGISDPGARLVMQVSAAGFRVIPIPGASALSAALSIAGSLLVESNGQFQFLGFAPSQSKEFDRMIEQMIESSLPSMFYESPHRLSKTLLKLSKLVPEERILFIGRELSKKFEGVYLLKPSEIAEWLENANNLKGEFVLMLSGGASQKNAVSSQAEPSRLASLLGAHMSSKDIATTLSSMFGLNKNEAYQIALSCKEKG</sequence>
<evidence type="ECO:0000256" key="3">
    <source>
        <dbReference type="ARBA" id="ARBA00022603"/>
    </source>
</evidence>
<name>A0AAU8A260_9BURK</name>
<dbReference type="InterPro" id="IPR000878">
    <property type="entry name" value="4pyrrol_Mease"/>
</dbReference>
<dbReference type="PROSITE" id="PS01296">
    <property type="entry name" value="RSMI"/>
    <property type="match status" value="1"/>
</dbReference>
<keyword evidence="2 6" id="KW-0698">rRNA processing</keyword>
<gene>
    <name evidence="6 8" type="primary">rsmI</name>
    <name evidence="8" type="ORF">NKE59_00130</name>
</gene>
<dbReference type="Pfam" id="PF00590">
    <property type="entry name" value="TP_methylase"/>
    <property type="match status" value="1"/>
</dbReference>
<keyword evidence="1 6" id="KW-0963">Cytoplasm</keyword>
<dbReference type="NCBIfam" id="TIGR00096">
    <property type="entry name" value="16S rRNA (cytidine(1402)-2'-O)-methyltransferase"/>
    <property type="match status" value="1"/>
</dbReference>
<dbReference type="CDD" id="cd11648">
    <property type="entry name" value="RsmI"/>
    <property type="match status" value="1"/>
</dbReference>
<dbReference type="FunFam" id="3.40.1010.10:FF:000007">
    <property type="entry name" value="Ribosomal RNA small subunit methyltransferase I"/>
    <property type="match status" value="1"/>
</dbReference>
<dbReference type="PANTHER" id="PTHR46111">
    <property type="entry name" value="RIBOSOMAL RNA SMALL SUBUNIT METHYLTRANSFERASE I"/>
    <property type="match status" value="1"/>
</dbReference>
<dbReference type="PIRSF" id="PIRSF005917">
    <property type="entry name" value="MTase_YraL"/>
    <property type="match status" value="1"/>
</dbReference>
<dbReference type="InterPro" id="IPR035996">
    <property type="entry name" value="4pyrrol_Methylase_sf"/>
</dbReference>
<comment type="similarity">
    <text evidence="6">Belongs to the methyltransferase superfamily. RsmI family.</text>
</comment>
<evidence type="ECO:0000256" key="2">
    <source>
        <dbReference type="ARBA" id="ARBA00022552"/>
    </source>
</evidence>
<accession>A0AAU8A260</accession>
<evidence type="ECO:0000256" key="5">
    <source>
        <dbReference type="ARBA" id="ARBA00022691"/>
    </source>
</evidence>
<dbReference type="Gene3D" id="3.30.950.10">
    <property type="entry name" value="Methyltransferase, Cobalt-precorrin-4 Transmethylase, Domain 2"/>
    <property type="match status" value="1"/>
</dbReference>
<keyword evidence="5 6" id="KW-0949">S-adenosyl-L-methionine</keyword>
<evidence type="ECO:0000259" key="7">
    <source>
        <dbReference type="Pfam" id="PF00590"/>
    </source>
</evidence>
<dbReference type="HAMAP" id="MF_01877">
    <property type="entry name" value="16SrRNA_methyltr_I"/>
    <property type="match status" value="1"/>
</dbReference>
<comment type="subcellular location">
    <subcellularLocation>
        <location evidence="6">Cytoplasm</location>
    </subcellularLocation>
</comment>
<organism evidence="8">
    <name type="scientific">Polynucleobacter sp. UK-FUSCHL-C3</name>
    <dbReference type="NCBI Taxonomy" id="2955208"/>
    <lineage>
        <taxon>Bacteria</taxon>
        <taxon>Pseudomonadati</taxon>
        <taxon>Pseudomonadota</taxon>
        <taxon>Betaproteobacteria</taxon>
        <taxon>Burkholderiales</taxon>
        <taxon>Burkholderiaceae</taxon>
        <taxon>Polynucleobacter</taxon>
    </lineage>
</organism>
<comment type="catalytic activity">
    <reaction evidence="6">
        <text>cytidine(1402) in 16S rRNA + S-adenosyl-L-methionine = 2'-O-methylcytidine(1402) in 16S rRNA + S-adenosyl-L-homocysteine + H(+)</text>
        <dbReference type="Rhea" id="RHEA:42924"/>
        <dbReference type="Rhea" id="RHEA-COMP:10285"/>
        <dbReference type="Rhea" id="RHEA-COMP:10286"/>
        <dbReference type="ChEBI" id="CHEBI:15378"/>
        <dbReference type="ChEBI" id="CHEBI:57856"/>
        <dbReference type="ChEBI" id="CHEBI:59789"/>
        <dbReference type="ChEBI" id="CHEBI:74495"/>
        <dbReference type="ChEBI" id="CHEBI:82748"/>
        <dbReference type="EC" id="2.1.1.198"/>
    </reaction>
</comment>
<dbReference type="InterPro" id="IPR018063">
    <property type="entry name" value="SAM_MeTrfase_RsmI_CS"/>
</dbReference>
<dbReference type="AlphaFoldDB" id="A0AAU8A260"/>
<dbReference type="Gene3D" id="3.40.1010.10">
    <property type="entry name" value="Cobalt-precorrin-4 Transmethylase, Domain 1"/>
    <property type="match status" value="1"/>
</dbReference>
<dbReference type="PANTHER" id="PTHR46111:SF1">
    <property type="entry name" value="RIBOSOMAL RNA SMALL SUBUNIT METHYLTRANSFERASE I"/>
    <property type="match status" value="1"/>
</dbReference>
<reference evidence="8" key="1">
    <citation type="submission" date="2022-06" db="EMBL/GenBank/DDBJ databases">
        <title>New Polynucleobacter species.</title>
        <authorList>
            <person name="Hahn M.W."/>
        </authorList>
    </citation>
    <scope>NUCLEOTIDE SEQUENCE</scope>
    <source>
        <strain evidence="8">UK-FUSCHL-C3</strain>
    </source>
</reference>
<keyword evidence="4 6" id="KW-0808">Transferase</keyword>
<dbReference type="GO" id="GO:0005737">
    <property type="term" value="C:cytoplasm"/>
    <property type="evidence" value="ECO:0007669"/>
    <property type="project" value="UniProtKB-SubCell"/>
</dbReference>
<dbReference type="InterPro" id="IPR014777">
    <property type="entry name" value="4pyrrole_Mease_sub1"/>
</dbReference>
<evidence type="ECO:0000256" key="6">
    <source>
        <dbReference type="HAMAP-Rule" id="MF_01877"/>
    </source>
</evidence>
<protein>
    <recommendedName>
        <fullName evidence="6">Ribosomal RNA small subunit methyltransferase I</fullName>
        <ecNumber evidence="6">2.1.1.198</ecNumber>
    </recommendedName>
    <alternativeName>
        <fullName evidence="6">16S rRNA 2'-O-ribose C1402 methyltransferase</fullName>
    </alternativeName>
    <alternativeName>
        <fullName evidence="6">rRNA (cytidine-2'-O-)-methyltransferase RsmI</fullName>
    </alternativeName>
</protein>
<feature type="domain" description="Tetrapyrrole methylase" evidence="7">
    <location>
        <begin position="19"/>
        <end position="216"/>
    </location>
</feature>
<dbReference type="GO" id="GO:0070677">
    <property type="term" value="F:rRNA (cytosine-2'-O-)-methyltransferase activity"/>
    <property type="evidence" value="ECO:0007669"/>
    <property type="project" value="UniProtKB-UniRule"/>
</dbReference>
<dbReference type="EMBL" id="CP099959">
    <property type="protein sequence ID" value="XCC57747.1"/>
    <property type="molecule type" value="Genomic_DNA"/>
</dbReference>
<proteinExistence type="inferred from homology"/>
<dbReference type="EC" id="2.1.1.198" evidence="6"/>
<evidence type="ECO:0000256" key="4">
    <source>
        <dbReference type="ARBA" id="ARBA00022679"/>
    </source>
</evidence>
<dbReference type="SUPFAM" id="SSF53790">
    <property type="entry name" value="Tetrapyrrole methylase"/>
    <property type="match status" value="1"/>
</dbReference>
<comment type="function">
    <text evidence="6">Catalyzes the 2'-O-methylation of the ribose of cytidine 1402 (C1402) in 16S rRNA.</text>
</comment>
<evidence type="ECO:0000256" key="1">
    <source>
        <dbReference type="ARBA" id="ARBA00022490"/>
    </source>
</evidence>
<keyword evidence="3 6" id="KW-0489">Methyltransferase</keyword>
<dbReference type="InterPro" id="IPR014776">
    <property type="entry name" value="4pyrrole_Mease_sub2"/>
</dbReference>
<evidence type="ECO:0000313" key="8">
    <source>
        <dbReference type="EMBL" id="XCC57747.1"/>
    </source>
</evidence>
<dbReference type="RefSeq" id="WP_353438840.1">
    <property type="nucleotide sequence ID" value="NZ_CP099959.1"/>
</dbReference>
<dbReference type="InterPro" id="IPR008189">
    <property type="entry name" value="rRNA_ssu_MeTfrase_I"/>
</dbReference>